<name>A0A2P2P5U1_RHIMU</name>
<sequence>MRRIHHSCGYTRFHIFNSNDTRVFCTTAAAA</sequence>
<evidence type="ECO:0000313" key="1">
    <source>
        <dbReference type="EMBL" id="MBX50112.1"/>
    </source>
</evidence>
<protein>
    <submittedName>
        <fullName evidence="1">Uncharacterized protein</fullName>
    </submittedName>
</protein>
<dbReference type="AlphaFoldDB" id="A0A2P2P5U1"/>
<accession>A0A2P2P5U1</accession>
<dbReference type="EMBL" id="GGEC01069628">
    <property type="protein sequence ID" value="MBX50112.1"/>
    <property type="molecule type" value="Transcribed_RNA"/>
</dbReference>
<organism evidence="1">
    <name type="scientific">Rhizophora mucronata</name>
    <name type="common">Asiatic mangrove</name>
    <dbReference type="NCBI Taxonomy" id="61149"/>
    <lineage>
        <taxon>Eukaryota</taxon>
        <taxon>Viridiplantae</taxon>
        <taxon>Streptophyta</taxon>
        <taxon>Embryophyta</taxon>
        <taxon>Tracheophyta</taxon>
        <taxon>Spermatophyta</taxon>
        <taxon>Magnoliopsida</taxon>
        <taxon>eudicotyledons</taxon>
        <taxon>Gunneridae</taxon>
        <taxon>Pentapetalae</taxon>
        <taxon>rosids</taxon>
        <taxon>fabids</taxon>
        <taxon>Malpighiales</taxon>
        <taxon>Rhizophoraceae</taxon>
        <taxon>Rhizophora</taxon>
    </lineage>
</organism>
<proteinExistence type="predicted"/>
<reference evidence="1" key="1">
    <citation type="submission" date="2018-02" db="EMBL/GenBank/DDBJ databases">
        <title>Rhizophora mucronata_Transcriptome.</title>
        <authorList>
            <person name="Meera S.P."/>
            <person name="Sreeshan A."/>
            <person name="Augustine A."/>
        </authorList>
    </citation>
    <scope>NUCLEOTIDE SEQUENCE</scope>
    <source>
        <tissue evidence="1">Leaf</tissue>
    </source>
</reference>